<feature type="region of interest" description="Disordered" evidence="1">
    <location>
        <begin position="244"/>
        <end position="366"/>
    </location>
</feature>
<dbReference type="Proteomes" id="UP000594638">
    <property type="component" value="Unassembled WGS sequence"/>
</dbReference>
<reference evidence="3 4" key="1">
    <citation type="submission" date="2019-12" db="EMBL/GenBank/DDBJ databases">
        <authorList>
            <person name="Alioto T."/>
            <person name="Alioto T."/>
            <person name="Gomez Garrido J."/>
        </authorList>
    </citation>
    <scope>NUCLEOTIDE SEQUENCE [LARGE SCALE GENOMIC DNA]</scope>
</reference>
<feature type="compositionally biased region" description="Polar residues" evidence="1">
    <location>
        <begin position="34"/>
        <end position="47"/>
    </location>
</feature>
<dbReference type="AlphaFoldDB" id="A0A8S0QIZ7"/>
<feature type="compositionally biased region" description="Basic and acidic residues" evidence="1">
    <location>
        <begin position="244"/>
        <end position="284"/>
    </location>
</feature>
<feature type="compositionally biased region" description="Basic and acidic residues" evidence="1">
    <location>
        <begin position="307"/>
        <end position="320"/>
    </location>
</feature>
<dbReference type="GO" id="GO:0031011">
    <property type="term" value="C:Ino80 complex"/>
    <property type="evidence" value="ECO:0007669"/>
    <property type="project" value="InterPro"/>
</dbReference>
<sequence>MDHFRPPQIDSIGVTIRKKRSQTLRRPRPEPQSLPDQSSMSPTQLSDDSSKISSDETGDANSRGKMFNLNQCVSRPFPTSGSDGGLNSLDSNGVSGDGMENENKLKKVKLKVGGVTRTIQTNSNSNGALGTGSASSAKANQSSDSRQRQKLILQEHSNEHHSPAQDKKKGIPWKGFSKGDFGIRKEDKGGMLAKNAFEKQGEKSDPVRKSRRMPKKRVLDEEFDEDDQDDEIRYLEKLKTAKIAGYKDTRTDSARKQRKDGKSENMEGTEKSSRDFKKSKPKDVDYEEEELLSDGEPEGKTKKKQKKDLSDLPPENKRELTLTTRQRALLSKDASSESGASQIEFPNGLPPAPPRKQKEELSEMEQQLKKAEIALRRKMQNEKAARESEAEAIRKILGQDSSRKKREDKVKKRQEELALEKAANAQMLASSTIRWVMGPTGTTVIFPQDMGFPKIFESKLCR</sequence>
<protein>
    <submittedName>
        <fullName evidence="3">Stress response NST1-like isoform X2</fullName>
    </submittedName>
</protein>
<dbReference type="InterPro" id="IPR006880">
    <property type="entry name" value="INO80B_C"/>
</dbReference>
<feature type="region of interest" description="Disordered" evidence="1">
    <location>
        <begin position="1"/>
        <end position="102"/>
    </location>
</feature>
<name>A0A8S0QIZ7_OLEEU</name>
<evidence type="ECO:0000259" key="2">
    <source>
        <dbReference type="SMART" id="SM01406"/>
    </source>
</evidence>
<feature type="region of interest" description="Disordered" evidence="1">
    <location>
        <begin position="114"/>
        <end position="230"/>
    </location>
</feature>
<organism evidence="3 4">
    <name type="scientific">Olea europaea subsp. europaea</name>
    <dbReference type="NCBI Taxonomy" id="158383"/>
    <lineage>
        <taxon>Eukaryota</taxon>
        <taxon>Viridiplantae</taxon>
        <taxon>Streptophyta</taxon>
        <taxon>Embryophyta</taxon>
        <taxon>Tracheophyta</taxon>
        <taxon>Spermatophyta</taxon>
        <taxon>Magnoliopsida</taxon>
        <taxon>eudicotyledons</taxon>
        <taxon>Gunneridae</taxon>
        <taxon>Pentapetalae</taxon>
        <taxon>asterids</taxon>
        <taxon>lamiids</taxon>
        <taxon>Lamiales</taxon>
        <taxon>Oleaceae</taxon>
        <taxon>Oleeae</taxon>
        <taxon>Olea</taxon>
    </lineage>
</organism>
<accession>A0A8S0QIZ7</accession>
<dbReference type="GO" id="GO:0006338">
    <property type="term" value="P:chromatin remodeling"/>
    <property type="evidence" value="ECO:0007669"/>
    <property type="project" value="InterPro"/>
</dbReference>
<evidence type="ECO:0000256" key="1">
    <source>
        <dbReference type="SAM" id="MobiDB-lite"/>
    </source>
</evidence>
<dbReference type="EMBL" id="CACTIH010001873">
    <property type="protein sequence ID" value="CAA2967013.1"/>
    <property type="molecule type" value="Genomic_DNA"/>
</dbReference>
<feature type="compositionally biased region" description="Acidic residues" evidence="1">
    <location>
        <begin position="285"/>
        <end position="296"/>
    </location>
</feature>
<dbReference type="Gramene" id="OE9A081964T3">
    <property type="protein sequence ID" value="OE9A081964C3"/>
    <property type="gene ID" value="OE9A081964"/>
</dbReference>
<feature type="compositionally biased region" description="Polar residues" evidence="1">
    <location>
        <begin position="68"/>
        <end position="79"/>
    </location>
</feature>
<keyword evidence="4" id="KW-1185">Reference proteome</keyword>
<proteinExistence type="predicted"/>
<feature type="domain" description="INO80 complex subunit B-like conserved region" evidence="2">
    <location>
        <begin position="365"/>
        <end position="450"/>
    </location>
</feature>
<dbReference type="SMART" id="SM01406">
    <property type="entry name" value="PAPA-1"/>
    <property type="match status" value="1"/>
</dbReference>
<feature type="compositionally biased region" description="Basic and acidic residues" evidence="1">
    <location>
        <begin position="196"/>
        <end position="208"/>
    </location>
</feature>
<evidence type="ECO:0000313" key="3">
    <source>
        <dbReference type="EMBL" id="CAA2967013.1"/>
    </source>
</evidence>
<feature type="compositionally biased region" description="Polar residues" evidence="1">
    <location>
        <begin position="117"/>
        <end position="144"/>
    </location>
</feature>
<dbReference type="PANTHER" id="PTHR21561:SF25">
    <property type="entry name" value="OS03G0811500 PROTEIN"/>
    <property type="match status" value="1"/>
</dbReference>
<dbReference type="PANTHER" id="PTHR21561">
    <property type="entry name" value="INO80 COMPLEX SUBUNIT B"/>
    <property type="match status" value="1"/>
</dbReference>
<dbReference type="OrthoDB" id="2021186at2759"/>
<evidence type="ECO:0000313" key="4">
    <source>
        <dbReference type="Proteomes" id="UP000594638"/>
    </source>
</evidence>
<feature type="compositionally biased region" description="Basic residues" evidence="1">
    <location>
        <begin position="16"/>
        <end position="26"/>
    </location>
</feature>
<feature type="compositionally biased region" description="Acidic residues" evidence="1">
    <location>
        <begin position="221"/>
        <end position="230"/>
    </location>
</feature>
<dbReference type="InterPro" id="IPR029523">
    <property type="entry name" value="INO80B/Ies2"/>
</dbReference>
<feature type="compositionally biased region" description="Basic and acidic residues" evidence="1">
    <location>
        <begin position="156"/>
        <end position="169"/>
    </location>
</feature>
<gene>
    <name evidence="3" type="ORF">OLEA9_A081964</name>
</gene>
<comment type="caution">
    <text evidence="3">The sequence shown here is derived from an EMBL/GenBank/DDBJ whole genome shotgun (WGS) entry which is preliminary data.</text>
</comment>
<feature type="compositionally biased region" description="Basic and acidic residues" evidence="1">
    <location>
        <begin position="356"/>
        <end position="366"/>
    </location>
</feature>
<dbReference type="Pfam" id="PF04795">
    <property type="entry name" value="PAPA-1"/>
    <property type="match status" value="1"/>
</dbReference>